<dbReference type="InterPro" id="IPR001584">
    <property type="entry name" value="Integrase_cat-core"/>
</dbReference>
<dbReference type="RefSeq" id="XP_002778616.1">
    <property type="nucleotide sequence ID" value="XM_002778570.1"/>
</dbReference>
<evidence type="ECO:0000259" key="1">
    <source>
        <dbReference type="PROSITE" id="PS50994"/>
    </source>
</evidence>
<dbReference type="PROSITE" id="PS50994">
    <property type="entry name" value="INTEGRASE"/>
    <property type="match status" value="1"/>
</dbReference>
<name>C5KYN3_PERM5</name>
<gene>
    <name evidence="2" type="ORF">Pmar_PMAR016259</name>
</gene>
<organism evidence="3">
    <name type="scientific">Perkinsus marinus (strain ATCC 50983 / TXsc)</name>
    <dbReference type="NCBI Taxonomy" id="423536"/>
    <lineage>
        <taxon>Eukaryota</taxon>
        <taxon>Sar</taxon>
        <taxon>Alveolata</taxon>
        <taxon>Perkinsozoa</taxon>
        <taxon>Perkinsea</taxon>
        <taxon>Perkinsida</taxon>
        <taxon>Perkinsidae</taxon>
        <taxon>Perkinsus</taxon>
    </lineage>
</organism>
<feature type="domain" description="Integrase catalytic" evidence="1">
    <location>
        <begin position="1"/>
        <end position="93"/>
    </location>
</feature>
<dbReference type="SUPFAM" id="SSF53098">
    <property type="entry name" value="Ribonuclease H-like"/>
    <property type="match status" value="1"/>
</dbReference>
<sequence length="214" mass="23726">MAVLRTDRGPCFRSKPFADFVQSRAIAHKLLPPYSPFSNGIVERAVAAVKFVARQVASKRSWPTQLGRAISRLNNKPLSGIALSPHEIFFARRRRFSVENAVIPADEGAVHPAGSEEATSREEVRDEIDRIVNEARAADAELQSQHRGRRPRDPPPCGVIGAVTLRLVKASIKPEDLTDDKIKEVDYCNVRPVLPDWTDLCAIKVSKNENLSAL</sequence>
<dbReference type="InParanoid" id="C5KYN3"/>
<keyword evidence="3" id="KW-1185">Reference proteome</keyword>
<dbReference type="Gene3D" id="3.30.420.10">
    <property type="entry name" value="Ribonuclease H-like superfamily/Ribonuclease H"/>
    <property type="match status" value="1"/>
</dbReference>
<dbReference type="GO" id="GO:0003676">
    <property type="term" value="F:nucleic acid binding"/>
    <property type="evidence" value="ECO:0007669"/>
    <property type="project" value="InterPro"/>
</dbReference>
<dbReference type="Proteomes" id="UP000007800">
    <property type="component" value="Unassembled WGS sequence"/>
</dbReference>
<dbReference type="InterPro" id="IPR012337">
    <property type="entry name" value="RNaseH-like_sf"/>
</dbReference>
<dbReference type="InterPro" id="IPR036397">
    <property type="entry name" value="RNaseH_sf"/>
</dbReference>
<evidence type="ECO:0000313" key="2">
    <source>
        <dbReference type="EMBL" id="EER10411.1"/>
    </source>
</evidence>
<protein>
    <recommendedName>
        <fullName evidence="1">Integrase catalytic domain-containing protein</fullName>
    </recommendedName>
</protein>
<dbReference type="OMA" id="IKEVDYC"/>
<evidence type="ECO:0000313" key="3">
    <source>
        <dbReference type="Proteomes" id="UP000007800"/>
    </source>
</evidence>
<proteinExistence type="predicted"/>
<dbReference type="OrthoDB" id="9359997at2759"/>
<dbReference type="PANTHER" id="PTHR37984">
    <property type="entry name" value="PROTEIN CBG26694"/>
    <property type="match status" value="1"/>
</dbReference>
<accession>C5KYN3</accession>
<dbReference type="GeneID" id="9038261"/>
<reference evidence="2 3" key="1">
    <citation type="submission" date="2008-07" db="EMBL/GenBank/DDBJ databases">
        <authorList>
            <person name="El-Sayed N."/>
            <person name="Caler E."/>
            <person name="Inman J."/>
            <person name="Amedeo P."/>
            <person name="Hass B."/>
            <person name="Wortman J."/>
        </authorList>
    </citation>
    <scope>NUCLEOTIDE SEQUENCE [LARGE SCALE GENOMIC DNA]</scope>
    <source>
        <strain evidence="3">ATCC 50983 / TXsc</strain>
    </source>
</reference>
<dbReference type="PANTHER" id="PTHR37984:SF5">
    <property type="entry name" value="PROTEIN NYNRIN-LIKE"/>
    <property type="match status" value="1"/>
</dbReference>
<dbReference type="GO" id="GO:0015074">
    <property type="term" value="P:DNA integration"/>
    <property type="evidence" value="ECO:0007669"/>
    <property type="project" value="InterPro"/>
</dbReference>
<dbReference type="AlphaFoldDB" id="C5KYN3"/>
<dbReference type="EMBL" id="GG677447">
    <property type="protein sequence ID" value="EER10411.1"/>
    <property type="molecule type" value="Genomic_DNA"/>
</dbReference>
<dbReference type="InterPro" id="IPR050951">
    <property type="entry name" value="Retrovirus_Pol_polyprotein"/>
</dbReference>